<accession>A0A1I3TUX4</accession>
<dbReference type="Proteomes" id="UP000198635">
    <property type="component" value="Unassembled WGS sequence"/>
</dbReference>
<gene>
    <name evidence="2" type="ORF">SAMN04488082_106114</name>
</gene>
<name>A0A1I3TUX4_9BACT</name>
<evidence type="ECO:0000259" key="1">
    <source>
        <dbReference type="Pfam" id="PF07238"/>
    </source>
</evidence>
<dbReference type="GO" id="GO:0035438">
    <property type="term" value="F:cyclic-di-GMP binding"/>
    <property type="evidence" value="ECO:0007669"/>
    <property type="project" value="InterPro"/>
</dbReference>
<dbReference type="InterPro" id="IPR009875">
    <property type="entry name" value="PilZ_domain"/>
</dbReference>
<proteinExistence type="predicted"/>
<dbReference type="AlphaFoldDB" id="A0A1I3TUX4"/>
<reference evidence="3" key="1">
    <citation type="submission" date="2016-10" db="EMBL/GenBank/DDBJ databases">
        <authorList>
            <person name="Varghese N."/>
            <person name="Submissions S."/>
        </authorList>
    </citation>
    <scope>NUCLEOTIDE SEQUENCE [LARGE SCALE GENOMIC DNA]</scope>
    <source>
        <strain evidence="3">DSM 5918</strain>
    </source>
</reference>
<dbReference type="Gene3D" id="2.40.10.220">
    <property type="entry name" value="predicted glycosyltransferase like domains"/>
    <property type="match status" value="1"/>
</dbReference>
<dbReference type="Pfam" id="PF07238">
    <property type="entry name" value="PilZ"/>
    <property type="match status" value="1"/>
</dbReference>
<dbReference type="STRING" id="52560.SAMN04488082_106114"/>
<organism evidence="2 3">
    <name type="scientific">Desulfomicrobium apsheronum</name>
    <dbReference type="NCBI Taxonomy" id="52560"/>
    <lineage>
        <taxon>Bacteria</taxon>
        <taxon>Pseudomonadati</taxon>
        <taxon>Thermodesulfobacteriota</taxon>
        <taxon>Desulfovibrionia</taxon>
        <taxon>Desulfovibrionales</taxon>
        <taxon>Desulfomicrobiaceae</taxon>
        <taxon>Desulfomicrobium</taxon>
    </lineage>
</organism>
<sequence length="110" mass="12421">MINKRRSLRKASLERCRVELYASAKGPFESRVVNYSDTGLMIEMDHPLTKGEPVKILFRPGDETARRIGETYCVGMVRWCAPQDGLYSSRYGVGLEMAQASARRRAHKAA</sequence>
<evidence type="ECO:0000313" key="2">
    <source>
        <dbReference type="EMBL" id="SFJ74585.1"/>
    </source>
</evidence>
<evidence type="ECO:0000313" key="3">
    <source>
        <dbReference type="Proteomes" id="UP000198635"/>
    </source>
</evidence>
<feature type="domain" description="PilZ" evidence="1">
    <location>
        <begin position="4"/>
        <end position="97"/>
    </location>
</feature>
<dbReference type="RefSeq" id="WP_092373967.1">
    <property type="nucleotide sequence ID" value="NZ_FORX01000006.1"/>
</dbReference>
<protein>
    <submittedName>
        <fullName evidence="2">PilZ domain-containing protein</fullName>
    </submittedName>
</protein>
<dbReference type="OrthoDB" id="5471625at2"/>
<dbReference type="EMBL" id="FORX01000006">
    <property type="protein sequence ID" value="SFJ74585.1"/>
    <property type="molecule type" value="Genomic_DNA"/>
</dbReference>
<keyword evidence="3" id="KW-1185">Reference proteome</keyword>